<name>A0A5B7IHL7_PORTR</name>
<dbReference type="Proteomes" id="UP000324222">
    <property type="component" value="Unassembled WGS sequence"/>
</dbReference>
<sequence>MSHVSRLAILGVRSFGTDEHKVVEFNRPLTLILGQNGCGKTLRAEVGMSSYSALLYLYTTVTNEVDLLKCVVLQTIIESLKYVTTGDPPPGSGSGSSFIHDPKITGEAKVRIDTSPVSCLSLKSKTQGELKINELQRCLMFFSHLLICVFFLLFIYSLC</sequence>
<keyword evidence="8" id="KW-0539">Nucleus</keyword>
<dbReference type="InterPro" id="IPR038729">
    <property type="entry name" value="Rad50/SbcC_AAA"/>
</dbReference>
<feature type="transmembrane region" description="Helical" evidence="10">
    <location>
        <begin position="138"/>
        <end position="158"/>
    </location>
</feature>
<protein>
    <submittedName>
        <fullName evidence="12">DNA repair protein RAD50</fullName>
    </submittedName>
</protein>
<dbReference type="GO" id="GO:0070192">
    <property type="term" value="P:chromosome organization involved in meiotic cell cycle"/>
    <property type="evidence" value="ECO:0007669"/>
    <property type="project" value="TreeGrafter"/>
</dbReference>
<dbReference type="GO" id="GO:0046872">
    <property type="term" value="F:metal ion binding"/>
    <property type="evidence" value="ECO:0007669"/>
    <property type="project" value="UniProtKB-KW"/>
</dbReference>
<evidence type="ECO:0000256" key="1">
    <source>
        <dbReference type="ARBA" id="ARBA00001947"/>
    </source>
</evidence>
<evidence type="ECO:0000313" key="12">
    <source>
        <dbReference type="EMBL" id="MPC81536.1"/>
    </source>
</evidence>
<keyword evidence="10" id="KW-1133">Transmembrane helix</keyword>
<gene>
    <name evidence="12" type="primary">RAD50_1</name>
    <name evidence="12" type="ORF">E2C01_076158</name>
</gene>
<dbReference type="GO" id="GO:0030870">
    <property type="term" value="C:Mre11 complex"/>
    <property type="evidence" value="ECO:0007669"/>
    <property type="project" value="TreeGrafter"/>
</dbReference>
<accession>A0A5B7IHL7</accession>
<keyword evidence="7" id="KW-0862">Zinc</keyword>
<evidence type="ECO:0000259" key="11">
    <source>
        <dbReference type="Pfam" id="PF13476"/>
    </source>
</evidence>
<comment type="subcellular location">
    <subcellularLocation>
        <location evidence="3">Chromosome</location>
    </subcellularLocation>
    <subcellularLocation>
        <location evidence="2">Nucleus</location>
    </subcellularLocation>
</comment>
<keyword evidence="10" id="KW-0812">Transmembrane</keyword>
<evidence type="ECO:0000256" key="10">
    <source>
        <dbReference type="SAM" id="Phobius"/>
    </source>
</evidence>
<dbReference type="PANTHER" id="PTHR18867">
    <property type="entry name" value="RAD50"/>
    <property type="match status" value="1"/>
</dbReference>
<comment type="catalytic activity">
    <reaction evidence="9">
        <text>ATP + H2O = ADP + phosphate + H(+)</text>
        <dbReference type="Rhea" id="RHEA:13065"/>
        <dbReference type="ChEBI" id="CHEBI:15377"/>
        <dbReference type="ChEBI" id="CHEBI:15378"/>
        <dbReference type="ChEBI" id="CHEBI:30616"/>
        <dbReference type="ChEBI" id="CHEBI:43474"/>
        <dbReference type="ChEBI" id="CHEBI:456216"/>
    </reaction>
</comment>
<evidence type="ECO:0000256" key="9">
    <source>
        <dbReference type="ARBA" id="ARBA00049360"/>
    </source>
</evidence>
<dbReference type="GO" id="GO:0016887">
    <property type="term" value="F:ATP hydrolysis activity"/>
    <property type="evidence" value="ECO:0007669"/>
    <property type="project" value="InterPro"/>
</dbReference>
<evidence type="ECO:0000313" key="13">
    <source>
        <dbReference type="Proteomes" id="UP000324222"/>
    </source>
</evidence>
<evidence type="ECO:0000256" key="4">
    <source>
        <dbReference type="ARBA" id="ARBA00009439"/>
    </source>
</evidence>
<dbReference type="GO" id="GO:0000794">
    <property type="term" value="C:condensed nuclear chromosome"/>
    <property type="evidence" value="ECO:0007669"/>
    <property type="project" value="TreeGrafter"/>
</dbReference>
<dbReference type="GO" id="GO:0000722">
    <property type="term" value="P:telomere maintenance via recombination"/>
    <property type="evidence" value="ECO:0007669"/>
    <property type="project" value="TreeGrafter"/>
</dbReference>
<feature type="domain" description="Rad50/SbcC-type AAA" evidence="11">
    <location>
        <begin position="6"/>
        <end position="41"/>
    </location>
</feature>
<evidence type="ECO:0000256" key="3">
    <source>
        <dbReference type="ARBA" id="ARBA00004286"/>
    </source>
</evidence>
<evidence type="ECO:0000256" key="6">
    <source>
        <dbReference type="ARBA" id="ARBA00022723"/>
    </source>
</evidence>
<evidence type="ECO:0000256" key="5">
    <source>
        <dbReference type="ARBA" id="ARBA00022454"/>
    </source>
</evidence>
<dbReference type="PANTHER" id="PTHR18867:SF12">
    <property type="entry name" value="DNA REPAIR PROTEIN RAD50"/>
    <property type="match status" value="1"/>
</dbReference>
<comment type="caution">
    <text evidence="12">The sequence shown here is derived from an EMBL/GenBank/DDBJ whole genome shotgun (WGS) entry which is preliminary data.</text>
</comment>
<dbReference type="GO" id="GO:0003691">
    <property type="term" value="F:double-stranded telomeric DNA binding"/>
    <property type="evidence" value="ECO:0007669"/>
    <property type="project" value="TreeGrafter"/>
</dbReference>
<dbReference type="GO" id="GO:0006302">
    <property type="term" value="P:double-strand break repair"/>
    <property type="evidence" value="ECO:0007669"/>
    <property type="project" value="InterPro"/>
</dbReference>
<reference evidence="12 13" key="1">
    <citation type="submission" date="2019-05" db="EMBL/GenBank/DDBJ databases">
        <title>Another draft genome of Portunus trituberculatus and its Hox gene families provides insights of decapod evolution.</title>
        <authorList>
            <person name="Jeong J.-H."/>
            <person name="Song I."/>
            <person name="Kim S."/>
            <person name="Choi T."/>
            <person name="Kim D."/>
            <person name="Ryu S."/>
            <person name="Kim W."/>
        </authorList>
    </citation>
    <scope>NUCLEOTIDE SEQUENCE [LARGE SCALE GENOMIC DNA]</scope>
    <source>
        <tissue evidence="12">Muscle</tissue>
    </source>
</reference>
<comment type="cofactor">
    <cofactor evidence="1">
        <name>Zn(2+)</name>
        <dbReference type="ChEBI" id="CHEBI:29105"/>
    </cofactor>
</comment>
<evidence type="ECO:0000256" key="7">
    <source>
        <dbReference type="ARBA" id="ARBA00022833"/>
    </source>
</evidence>
<dbReference type="Gene3D" id="3.40.50.300">
    <property type="entry name" value="P-loop containing nucleotide triphosphate hydrolases"/>
    <property type="match status" value="1"/>
</dbReference>
<dbReference type="GO" id="GO:0007004">
    <property type="term" value="P:telomere maintenance via telomerase"/>
    <property type="evidence" value="ECO:0007669"/>
    <property type="project" value="TreeGrafter"/>
</dbReference>
<comment type="similarity">
    <text evidence="4">Belongs to the SMC family. RAD50 subfamily.</text>
</comment>
<keyword evidence="10" id="KW-0472">Membrane</keyword>
<evidence type="ECO:0000256" key="8">
    <source>
        <dbReference type="ARBA" id="ARBA00023242"/>
    </source>
</evidence>
<evidence type="ECO:0000256" key="2">
    <source>
        <dbReference type="ARBA" id="ARBA00004123"/>
    </source>
</evidence>
<dbReference type="AlphaFoldDB" id="A0A5B7IHL7"/>
<keyword evidence="5" id="KW-0158">Chromosome</keyword>
<dbReference type="EMBL" id="VSRR010057268">
    <property type="protein sequence ID" value="MPC81536.1"/>
    <property type="molecule type" value="Genomic_DNA"/>
</dbReference>
<dbReference type="Pfam" id="PF13476">
    <property type="entry name" value="AAA_23"/>
    <property type="match status" value="1"/>
</dbReference>
<dbReference type="GO" id="GO:0043047">
    <property type="term" value="F:single-stranded telomeric DNA binding"/>
    <property type="evidence" value="ECO:0007669"/>
    <property type="project" value="TreeGrafter"/>
</dbReference>
<organism evidence="12 13">
    <name type="scientific">Portunus trituberculatus</name>
    <name type="common">Swimming crab</name>
    <name type="synonym">Neptunus trituberculatus</name>
    <dbReference type="NCBI Taxonomy" id="210409"/>
    <lineage>
        <taxon>Eukaryota</taxon>
        <taxon>Metazoa</taxon>
        <taxon>Ecdysozoa</taxon>
        <taxon>Arthropoda</taxon>
        <taxon>Crustacea</taxon>
        <taxon>Multicrustacea</taxon>
        <taxon>Malacostraca</taxon>
        <taxon>Eumalacostraca</taxon>
        <taxon>Eucarida</taxon>
        <taxon>Decapoda</taxon>
        <taxon>Pleocyemata</taxon>
        <taxon>Brachyura</taxon>
        <taxon>Eubrachyura</taxon>
        <taxon>Portunoidea</taxon>
        <taxon>Portunidae</taxon>
        <taxon>Portuninae</taxon>
        <taxon>Portunus</taxon>
    </lineage>
</organism>
<keyword evidence="13" id="KW-1185">Reference proteome</keyword>
<dbReference type="GO" id="GO:0051880">
    <property type="term" value="F:G-quadruplex DNA binding"/>
    <property type="evidence" value="ECO:0007669"/>
    <property type="project" value="TreeGrafter"/>
</dbReference>
<dbReference type="OrthoDB" id="6369066at2759"/>
<proteinExistence type="inferred from homology"/>
<dbReference type="InterPro" id="IPR027417">
    <property type="entry name" value="P-loop_NTPase"/>
</dbReference>
<keyword evidence="6" id="KW-0479">Metal-binding</keyword>